<evidence type="ECO:0000313" key="4">
    <source>
        <dbReference type="Proteomes" id="UP001262889"/>
    </source>
</evidence>
<sequence length="136" mass="14969">MKKILIVFMFLAASAGFAQEGVKVEGNKITVKESAPVWPGCEDSNETKKCFNAKLMQHIRENYKYPKNDDGDFIRGKAVVKLEIDESGEVVVKAVEGDNPKVNQAAESMIKKIPKMKPGTRGGKPASIKYTIPLTL</sequence>
<dbReference type="Proteomes" id="UP001262889">
    <property type="component" value="Unassembled WGS sequence"/>
</dbReference>
<name>A0ABU3C566_9FLAO</name>
<dbReference type="SUPFAM" id="SSF74653">
    <property type="entry name" value="TolA/TonB C-terminal domain"/>
    <property type="match status" value="1"/>
</dbReference>
<keyword evidence="1" id="KW-0732">Signal</keyword>
<keyword evidence="4" id="KW-1185">Reference proteome</keyword>
<protein>
    <submittedName>
        <fullName evidence="3">Energy transducer TonB</fullName>
    </submittedName>
</protein>
<reference evidence="3 4" key="1">
    <citation type="submission" date="2023-09" db="EMBL/GenBank/DDBJ databases">
        <authorList>
            <person name="Rey-Velasco X."/>
        </authorList>
    </citation>
    <scope>NUCLEOTIDE SEQUENCE [LARGE SCALE GENOMIC DNA]</scope>
    <source>
        <strain evidence="3 4">F363</strain>
    </source>
</reference>
<feature type="signal peptide" evidence="1">
    <location>
        <begin position="1"/>
        <end position="18"/>
    </location>
</feature>
<gene>
    <name evidence="3" type="ORF">RM553_01435</name>
</gene>
<evidence type="ECO:0000259" key="2">
    <source>
        <dbReference type="Pfam" id="PF03544"/>
    </source>
</evidence>
<accession>A0ABU3C566</accession>
<dbReference type="InterPro" id="IPR037682">
    <property type="entry name" value="TonB_C"/>
</dbReference>
<comment type="caution">
    <text evidence="3">The sequence shown here is derived from an EMBL/GenBank/DDBJ whole genome shotgun (WGS) entry which is preliminary data.</text>
</comment>
<dbReference type="Gene3D" id="3.30.1150.10">
    <property type="match status" value="1"/>
</dbReference>
<feature type="domain" description="TonB C-terminal" evidence="2">
    <location>
        <begin position="63"/>
        <end position="134"/>
    </location>
</feature>
<feature type="chain" id="PRO_5046983270" evidence="1">
    <location>
        <begin position="19"/>
        <end position="136"/>
    </location>
</feature>
<organism evidence="3 4">
    <name type="scientific">Autumnicola tepida</name>
    <dbReference type="NCBI Taxonomy" id="3075595"/>
    <lineage>
        <taxon>Bacteria</taxon>
        <taxon>Pseudomonadati</taxon>
        <taxon>Bacteroidota</taxon>
        <taxon>Flavobacteriia</taxon>
        <taxon>Flavobacteriales</taxon>
        <taxon>Flavobacteriaceae</taxon>
        <taxon>Autumnicola</taxon>
    </lineage>
</organism>
<dbReference type="RefSeq" id="WP_311533179.1">
    <property type="nucleotide sequence ID" value="NZ_JAVRHQ010000001.1"/>
</dbReference>
<dbReference type="EMBL" id="JAVRHQ010000001">
    <property type="protein sequence ID" value="MDT0641482.1"/>
    <property type="molecule type" value="Genomic_DNA"/>
</dbReference>
<evidence type="ECO:0000256" key="1">
    <source>
        <dbReference type="SAM" id="SignalP"/>
    </source>
</evidence>
<dbReference type="Pfam" id="PF03544">
    <property type="entry name" value="TonB_C"/>
    <property type="match status" value="1"/>
</dbReference>
<evidence type="ECO:0000313" key="3">
    <source>
        <dbReference type="EMBL" id="MDT0641482.1"/>
    </source>
</evidence>
<proteinExistence type="predicted"/>